<dbReference type="Proteomes" id="UP000316726">
    <property type="component" value="Chromosome 13"/>
</dbReference>
<protein>
    <submittedName>
        <fullName evidence="2">Uncharacterized protein</fullName>
    </submittedName>
</protein>
<proteinExistence type="predicted"/>
<gene>
    <name evidence="2" type="ORF">A3770_13p70690</name>
</gene>
<evidence type="ECO:0000313" key="2">
    <source>
        <dbReference type="EMBL" id="QDZ24551.1"/>
    </source>
</evidence>
<dbReference type="EMBL" id="CP031046">
    <property type="protein sequence ID" value="QDZ24551.1"/>
    <property type="molecule type" value="Genomic_DNA"/>
</dbReference>
<keyword evidence="3" id="KW-1185">Reference proteome</keyword>
<name>A0A5B8MW25_9CHLO</name>
<evidence type="ECO:0000256" key="1">
    <source>
        <dbReference type="SAM" id="MobiDB-lite"/>
    </source>
</evidence>
<accession>A0A5B8MW25</accession>
<evidence type="ECO:0000313" key="3">
    <source>
        <dbReference type="Proteomes" id="UP000316726"/>
    </source>
</evidence>
<sequence>MSSVTVREVVGRLGGGSGKGKGIASQNFGKKPSSRRKTVEVGDLLQSCRKGSQQGSRDLGFGHGHDNFAAGSTTSVSGSSNRQVDVMDNHLAIAANSGFAVYVLSLHQNEGENRDSLRILSRHEFSQVRAIRFARTNSGDGFGLALVSLVIIQEDGEIAVWSYRTKRRQEGFMDKSGRAAGGNGTWQLVSRIPPPPCKMELISHAILTMDNILTVLCLNREAEAPQQDGASNRGKVGRIGKLEDLFPVKRAVLERVDLQMCGSIEEDGGGDLSPRNRKRATRSMLGEIAGADCLLCPSPGDPNTTSHSSQGGSQLKRVRFWVICSKRNTAFLWNLEDMRCVRKVPMMRNPSHLCIHNPSGDLLWVTQSHELCIHKCEREEGGEGGAPVAETVRLLSHLDQSSLRDQQIVTMLSIGPFLWVACTPDMSNARQNHKSLTVFAFHSMSGTCVGKQTLKLPGDGEGGEAGGSLGPTYTLLMQGNSLSTYLVSAGGFDAGKIWKCQLKVPAAMSSVVANVLRRLNSTHNTGGTTEGSKPSAKNDLNLLSHMIKGELSQWGNALQQQRREAELAQMELISRLGDASEIEEILAKNPAAHALLIQSRVRENELAKILAPLIRKEVEKKDSVTSVLTNPQHTIDKSTRAVLVEFLDQIENPRGEAKPEEWWSSSVIVVGSSSTTSYNVGRRVRLCLYFFNALLKTVVSRMPEEGESRAVQEIEEIFLWFAAHIEDENSLESLKERTKETLVKDFAREFALFGRDCPTCEDEDENLYFDIAYEITCLMLYLVLPDYLVGFVLSYGQTMAAGGQGSANCDTQNEAVRGYAFRATCVLPALHIQGHYETPPRPLLETQVHSQAKLMVCAGHPLCALHVLCKLESEEASGGDWKRSFQLLEWMRNSGIKDELQDQTSILVEHFCCMLLRSKHQELRSEAGLLLQTLSSSRNPESGDTTVVESIIQESISSLIDIVLY</sequence>
<organism evidence="2 3">
    <name type="scientific">Chloropicon primus</name>
    <dbReference type="NCBI Taxonomy" id="1764295"/>
    <lineage>
        <taxon>Eukaryota</taxon>
        <taxon>Viridiplantae</taxon>
        <taxon>Chlorophyta</taxon>
        <taxon>Chloropicophyceae</taxon>
        <taxon>Chloropicales</taxon>
        <taxon>Chloropicaceae</taxon>
        <taxon>Chloropicon</taxon>
    </lineage>
</organism>
<dbReference type="InterPro" id="IPR036322">
    <property type="entry name" value="WD40_repeat_dom_sf"/>
</dbReference>
<reference evidence="2 3" key="1">
    <citation type="submission" date="2018-07" db="EMBL/GenBank/DDBJ databases">
        <title>The complete nuclear genome of the prasinophyte Chloropicon primus (CCMP1205).</title>
        <authorList>
            <person name="Pombert J.-F."/>
            <person name="Otis C."/>
            <person name="Turmel M."/>
            <person name="Lemieux C."/>
        </authorList>
    </citation>
    <scope>NUCLEOTIDE SEQUENCE [LARGE SCALE GENOMIC DNA]</scope>
    <source>
        <strain evidence="2 3">CCMP1205</strain>
    </source>
</reference>
<dbReference type="SUPFAM" id="SSF50978">
    <property type="entry name" value="WD40 repeat-like"/>
    <property type="match status" value="1"/>
</dbReference>
<feature type="region of interest" description="Disordered" evidence="1">
    <location>
        <begin position="10"/>
        <end position="36"/>
    </location>
</feature>
<feature type="compositionally biased region" description="Gly residues" evidence="1">
    <location>
        <begin position="12"/>
        <end position="21"/>
    </location>
</feature>
<dbReference type="AlphaFoldDB" id="A0A5B8MW25"/>